<evidence type="ECO:0000259" key="2">
    <source>
        <dbReference type="PROSITE" id="PS50076"/>
    </source>
</evidence>
<comment type="caution">
    <text evidence="3">The sequence shown here is derived from an EMBL/GenBank/DDBJ whole genome shotgun (WGS) entry which is preliminary data.</text>
</comment>
<dbReference type="Pfam" id="PF00226">
    <property type="entry name" value="DnaJ"/>
    <property type="match status" value="1"/>
</dbReference>
<dbReference type="SMART" id="SM00271">
    <property type="entry name" value="DnaJ"/>
    <property type="match status" value="1"/>
</dbReference>
<dbReference type="Proteomes" id="UP001201163">
    <property type="component" value="Unassembled WGS sequence"/>
</dbReference>
<proteinExistence type="predicted"/>
<dbReference type="InterPro" id="IPR026894">
    <property type="entry name" value="DnaJ_X"/>
</dbReference>
<feature type="region of interest" description="Disordered" evidence="1">
    <location>
        <begin position="430"/>
        <end position="495"/>
    </location>
</feature>
<dbReference type="CDD" id="cd06257">
    <property type="entry name" value="DnaJ"/>
    <property type="match status" value="1"/>
</dbReference>
<feature type="compositionally biased region" description="Low complexity" evidence="1">
    <location>
        <begin position="167"/>
        <end position="186"/>
    </location>
</feature>
<dbReference type="PRINTS" id="PR00625">
    <property type="entry name" value="JDOMAIN"/>
</dbReference>
<dbReference type="AlphaFoldDB" id="A0AAD4LP88"/>
<dbReference type="InterPro" id="IPR001623">
    <property type="entry name" value="DnaJ_domain"/>
</dbReference>
<dbReference type="InterPro" id="IPR052814">
    <property type="entry name" value="Peroxisomal_DnaJ"/>
</dbReference>
<dbReference type="Pfam" id="PF14308">
    <property type="entry name" value="DnaJ-X"/>
    <property type="match status" value="1"/>
</dbReference>
<sequence length="495" mass="53980">MAPVETEYYDLLGVPVDVNDTDLKKAYRKAAMRYHPDKNPSPDAEEKFKEMRHVHFPSSLSPRIVVYTLFNLRVVYDKNGKKMVSKEGGPNVEDAASFFANVFGGERFMDYIGEISLMKDMTNVANTMLSEEEKADAEAAANGTVGSNATASSSTEPHLTAPPPKAAPATGAGAHEPSAPSSSEAARPLSGYATPEQDALAPSPSTSTPLLQTSKRSKMTPEQREKLVAHERERKRALEVRVRTLTDKLTERLRPFVGAKNPGGPGDPETAAWEARMRREADDLKLESFGVELLHAIGTVYVTKASSFLKSRKFLGIPGFWSKLKEKGAVAKDAWGVIGSALSVQQVMQDIERAQLKGDVGEEELKALEIDVTGKIMLASWRGTRFEVVQVLREVVDNVLKDHSANDQELYHRARGLLLLGAIFKSTVPDESDEERRELERMVAEAAKPKKKQAPPSAAAQAGAKAAHDVRHGHANGHTSPAATDAKFTDAKSPF</sequence>
<reference evidence="3" key="1">
    <citation type="submission" date="2022-01" db="EMBL/GenBank/DDBJ databases">
        <title>Comparative genomics reveals a dynamic genome evolution in the ectomycorrhizal milk-cap (Lactarius) mushrooms.</title>
        <authorList>
            <consortium name="DOE Joint Genome Institute"/>
            <person name="Lebreton A."/>
            <person name="Tang N."/>
            <person name="Kuo A."/>
            <person name="LaButti K."/>
            <person name="Drula E."/>
            <person name="Barry K."/>
            <person name="Clum A."/>
            <person name="Lipzen A."/>
            <person name="Mousain D."/>
            <person name="Ng V."/>
            <person name="Wang R."/>
            <person name="Wang X."/>
            <person name="Dai Y."/>
            <person name="Henrissat B."/>
            <person name="Grigoriev I.V."/>
            <person name="Guerin-Laguette A."/>
            <person name="Yu F."/>
            <person name="Martin F.M."/>
        </authorList>
    </citation>
    <scope>NUCLEOTIDE SEQUENCE</scope>
    <source>
        <strain evidence="3">QP</strain>
    </source>
</reference>
<dbReference type="GO" id="GO:0016558">
    <property type="term" value="P:protein import into peroxisome matrix"/>
    <property type="evidence" value="ECO:0007669"/>
    <property type="project" value="TreeGrafter"/>
</dbReference>
<name>A0AAD4LP88_9AGAM</name>
<organism evidence="3 4">
    <name type="scientific">Lactarius akahatsu</name>
    <dbReference type="NCBI Taxonomy" id="416441"/>
    <lineage>
        <taxon>Eukaryota</taxon>
        <taxon>Fungi</taxon>
        <taxon>Dikarya</taxon>
        <taxon>Basidiomycota</taxon>
        <taxon>Agaricomycotina</taxon>
        <taxon>Agaricomycetes</taxon>
        <taxon>Russulales</taxon>
        <taxon>Russulaceae</taxon>
        <taxon>Lactarius</taxon>
    </lineage>
</organism>
<feature type="compositionally biased region" description="Polar residues" evidence="1">
    <location>
        <begin position="144"/>
        <end position="156"/>
    </location>
</feature>
<accession>A0AAD4LP88</accession>
<feature type="region of interest" description="Disordered" evidence="1">
    <location>
        <begin position="132"/>
        <end position="228"/>
    </location>
</feature>
<dbReference type="PANTHER" id="PTHR45006:SF1">
    <property type="entry name" value="DNAJ-LIKE PROTEIN 1"/>
    <property type="match status" value="1"/>
</dbReference>
<feature type="compositionally biased region" description="Low complexity" evidence="1">
    <location>
        <begin position="199"/>
        <end position="211"/>
    </location>
</feature>
<dbReference type="EMBL" id="JAKELL010000002">
    <property type="protein sequence ID" value="KAH9000099.1"/>
    <property type="molecule type" value="Genomic_DNA"/>
</dbReference>
<dbReference type="Gene3D" id="1.10.287.110">
    <property type="entry name" value="DnaJ domain"/>
    <property type="match status" value="1"/>
</dbReference>
<gene>
    <name evidence="3" type="ORF">EDB92DRAFT_1983021</name>
</gene>
<dbReference type="GO" id="GO:0005829">
    <property type="term" value="C:cytosol"/>
    <property type="evidence" value="ECO:0007669"/>
    <property type="project" value="TreeGrafter"/>
</dbReference>
<dbReference type="InterPro" id="IPR036869">
    <property type="entry name" value="J_dom_sf"/>
</dbReference>
<feature type="compositionally biased region" description="Basic and acidic residues" evidence="1">
    <location>
        <begin position="219"/>
        <end position="228"/>
    </location>
</feature>
<dbReference type="PROSITE" id="PS50076">
    <property type="entry name" value="DNAJ_2"/>
    <property type="match status" value="1"/>
</dbReference>
<protein>
    <submittedName>
        <fullName evidence="3">X-domain of DnaJ-containing-domain-containing protein</fullName>
    </submittedName>
</protein>
<feature type="domain" description="J" evidence="2">
    <location>
        <begin position="7"/>
        <end position="80"/>
    </location>
</feature>
<keyword evidence="4" id="KW-1185">Reference proteome</keyword>
<evidence type="ECO:0000256" key="1">
    <source>
        <dbReference type="SAM" id="MobiDB-lite"/>
    </source>
</evidence>
<dbReference type="PANTHER" id="PTHR45006">
    <property type="entry name" value="DNAJ-LIKE PROTEIN 1"/>
    <property type="match status" value="1"/>
</dbReference>
<dbReference type="SUPFAM" id="SSF46565">
    <property type="entry name" value="Chaperone J-domain"/>
    <property type="match status" value="1"/>
</dbReference>
<feature type="compositionally biased region" description="Basic and acidic residues" evidence="1">
    <location>
        <begin position="434"/>
        <end position="443"/>
    </location>
</feature>
<evidence type="ECO:0000313" key="3">
    <source>
        <dbReference type="EMBL" id="KAH9000099.1"/>
    </source>
</evidence>
<evidence type="ECO:0000313" key="4">
    <source>
        <dbReference type="Proteomes" id="UP001201163"/>
    </source>
</evidence>
<feature type="compositionally biased region" description="Low complexity" evidence="1">
    <location>
        <begin position="454"/>
        <end position="465"/>
    </location>
</feature>